<evidence type="ECO:0000313" key="4">
    <source>
        <dbReference type="Proteomes" id="UP000572635"/>
    </source>
</evidence>
<keyword evidence="4" id="KW-1185">Reference proteome</keyword>
<evidence type="ECO:0000259" key="2">
    <source>
        <dbReference type="Pfam" id="PF00156"/>
    </source>
</evidence>
<sequence length="276" mass="28850">MAPFTPFPPRPPRPTQAPSFTAALTALLLGEGCAGCGAPGGRVCAECADALAPRPHRCAAREGCPPAWAAGRYTGADRALLLAYKHRRIRSLSGPLAARLAGAARVAAPRAGPLLLVPVPARPRGVRRRGYDPVALLARRAAELLGTPARPVRAVRALRQVRAVADQVGLGRAERYGNLRGALAARPDRLARAGCRRVLLVDDVLTTGATLAEAARALRAAGAAVHGAAVLAERGRRAASRSLYPQSGKDPPTLVHRRLCTRIRQVGKGPHLTSAG</sequence>
<dbReference type="InterPro" id="IPR000836">
    <property type="entry name" value="PRTase_dom"/>
</dbReference>
<dbReference type="EMBL" id="JACHDB010000001">
    <property type="protein sequence ID" value="MBB5432845.1"/>
    <property type="molecule type" value="Genomic_DNA"/>
</dbReference>
<dbReference type="CDD" id="cd06223">
    <property type="entry name" value="PRTases_typeI"/>
    <property type="match status" value="1"/>
</dbReference>
<dbReference type="InterPro" id="IPR029057">
    <property type="entry name" value="PRTase-like"/>
</dbReference>
<dbReference type="Proteomes" id="UP000572635">
    <property type="component" value="Unassembled WGS sequence"/>
</dbReference>
<dbReference type="Gene3D" id="3.40.50.2020">
    <property type="match status" value="1"/>
</dbReference>
<dbReference type="Pfam" id="PF00156">
    <property type="entry name" value="Pribosyltran"/>
    <property type="match status" value="1"/>
</dbReference>
<dbReference type="SUPFAM" id="SSF53271">
    <property type="entry name" value="PRTase-like"/>
    <property type="match status" value="1"/>
</dbReference>
<accession>A0A7W8QM38</accession>
<dbReference type="RefSeq" id="WP_184392355.1">
    <property type="nucleotide sequence ID" value="NZ_JACHDB010000001.1"/>
</dbReference>
<dbReference type="PANTHER" id="PTHR47505:SF1">
    <property type="entry name" value="DNA UTILIZATION PROTEIN YHGH"/>
    <property type="match status" value="1"/>
</dbReference>
<comment type="similarity">
    <text evidence="1">Belongs to the ComF/GntX family.</text>
</comment>
<evidence type="ECO:0000256" key="1">
    <source>
        <dbReference type="ARBA" id="ARBA00008007"/>
    </source>
</evidence>
<comment type="caution">
    <text evidence="3">The sequence shown here is derived from an EMBL/GenBank/DDBJ whole genome shotgun (WGS) entry which is preliminary data.</text>
</comment>
<name>A0A7W8QM38_9ACTN</name>
<dbReference type="PANTHER" id="PTHR47505">
    <property type="entry name" value="DNA UTILIZATION PROTEIN YHGH"/>
    <property type="match status" value="1"/>
</dbReference>
<feature type="domain" description="Phosphoribosyltransferase" evidence="2">
    <location>
        <begin position="196"/>
        <end position="241"/>
    </location>
</feature>
<dbReference type="AlphaFoldDB" id="A0A7W8QM38"/>
<dbReference type="InterPro" id="IPR051910">
    <property type="entry name" value="ComF/GntX_DNA_util-trans"/>
</dbReference>
<protein>
    <submittedName>
        <fullName evidence="3">Putative amidophosphoribosyltransferase</fullName>
    </submittedName>
</protein>
<keyword evidence="3" id="KW-0328">Glycosyltransferase</keyword>
<evidence type="ECO:0000313" key="3">
    <source>
        <dbReference type="EMBL" id="MBB5432845.1"/>
    </source>
</evidence>
<keyword evidence="3" id="KW-0808">Transferase</keyword>
<dbReference type="GO" id="GO:0016757">
    <property type="term" value="F:glycosyltransferase activity"/>
    <property type="evidence" value="ECO:0007669"/>
    <property type="project" value="UniProtKB-KW"/>
</dbReference>
<proteinExistence type="inferred from homology"/>
<organism evidence="3 4">
    <name type="scientific">Nocardiopsis composta</name>
    <dbReference type="NCBI Taxonomy" id="157465"/>
    <lineage>
        <taxon>Bacteria</taxon>
        <taxon>Bacillati</taxon>
        <taxon>Actinomycetota</taxon>
        <taxon>Actinomycetes</taxon>
        <taxon>Streptosporangiales</taxon>
        <taxon>Nocardiopsidaceae</taxon>
        <taxon>Nocardiopsis</taxon>
    </lineage>
</organism>
<gene>
    <name evidence="3" type="ORF">HDA36_002929</name>
</gene>
<reference evidence="3 4" key="1">
    <citation type="submission" date="2020-08" db="EMBL/GenBank/DDBJ databases">
        <title>Sequencing the genomes of 1000 actinobacteria strains.</title>
        <authorList>
            <person name="Klenk H.-P."/>
        </authorList>
    </citation>
    <scope>NUCLEOTIDE SEQUENCE [LARGE SCALE GENOMIC DNA]</scope>
    <source>
        <strain evidence="3 4">DSM 44551</strain>
    </source>
</reference>